<dbReference type="HOGENOM" id="CLU_753615_0_0_4"/>
<feature type="domain" description="Type IV methyl-directed restriction enzyme EcoKMcrB subunit DNA-binding" evidence="1">
    <location>
        <begin position="25"/>
        <end position="179"/>
    </location>
</feature>
<sequence>MKTVIKRICELQPMYSSSNTPEMQERGNLIRSELAQELRRRLPELSRAFDPLFDDLAVEGSDGIGRKTEAPWVRLYSKAMSPTPRQGFYVVIHFSADGSACFFTVGCGSTVWSGGDLRPVSDAQLTAKTSWARSVVEQRWKTLAPFTDTISLGARASLPRTFEKATALARRVPVESVDASDLDELLFSAAERLSAIYLAQLDQRDVAPGDQDARDLEAIVRPLRQRTRAQGIGLTASERKAVELRAMLLAIQFLQSEGFTCDDKSAAEPFDILARRDGQALKIEVKGTTSELCDSILMTRNEVELHRREKGTTGLVIVSRIQLNRSGAAPSASGGVVEAKMQWDIDQWILESIAFKVRRPT</sequence>
<dbReference type="RefSeq" id="WP_011354125.1">
    <property type="nucleotide sequence ID" value="NC_007511.1"/>
</dbReference>
<dbReference type="Pfam" id="PF13020">
    <property type="entry name" value="NOV_C"/>
    <property type="match status" value="1"/>
</dbReference>
<evidence type="ECO:0000259" key="2">
    <source>
        <dbReference type="Pfam" id="PF13020"/>
    </source>
</evidence>
<protein>
    <submittedName>
        <fullName evidence="3">Uncharacterized protein</fullName>
    </submittedName>
</protein>
<dbReference type="AlphaFoldDB" id="Q39A81"/>
<keyword evidence="4" id="KW-1185">Reference proteome</keyword>
<evidence type="ECO:0000259" key="1">
    <source>
        <dbReference type="Pfam" id="PF12102"/>
    </source>
</evidence>
<dbReference type="InterPro" id="IPR024975">
    <property type="entry name" value="NOV_C"/>
</dbReference>
<dbReference type="Pfam" id="PF12102">
    <property type="entry name" value="MrcB_N"/>
    <property type="match status" value="1"/>
</dbReference>
<dbReference type="Gene3D" id="3.30.920.90">
    <property type="match status" value="1"/>
</dbReference>
<dbReference type="Proteomes" id="UP000002705">
    <property type="component" value="Chromosome 2"/>
</dbReference>
<dbReference type="GeneID" id="45099612"/>
<proteinExistence type="predicted"/>
<dbReference type="KEGG" id="bur:Bcep18194_B0516"/>
<name>Q39A81_BURL3</name>
<gene>
    <name evidence="3" type="ordered locus">Bcep18194_B0516</name>
</gene>
<dbReference type="InterPro" id="IPR021961">
    <property type="entry name" value="McrB_DNA-bd"/>
</dbReference>
<reference evidence="3" key="1">
    <citation type="submission" date="2005-10" db="EMBL/GenBank/DDBJ databases">
        <title>Complete sequence of chromosome 2 of Burkholderia sp. 383.</title>
        <authorList>
            <consortium name="US DOE Joint Genome Institute"/>
            <person name="Copeland A."/>
            <person name="Lucas S."/>
            <person name="Lapidus A."/>
            <person name="Barry K."/>
            <person name="Detter J.C."/>
            <person name="Glavina T."/>
            <person name="Hammon N."/>
            <person name="Israni S."/>
            <person name="Pitluck S."/>
            <person name="Chain P."/>
            <person name="Malfatti S."/>
            <person name="Shin M."/>
            <person name="Vergez L."/>
            <person name="Schmutz J."/>
            <person name="Larimer F."/>
            <person name="Land M."/>
            <person name="Kyrpides N."/>
            <person name="Lykidis A."/>
            <person name="Richardson P."/>
        </authorList>
    </citation>
    <scope>NUCLEOTIDE SEQUENCE [LARGE SCALE GENOMIC DNA]</scope>
    <source>
        <strain evidence="3">383</strain>
    </source>
</reference>
<organism evidence="3 4">
    <name type="scientific">Burkholderia lata (strain ATCC 17760 / DSM 23089 / LMG 22485 / NCIMB 9086 / R18194 / 383)</name>
    <dbReference type="NCBI Taxonomy" id="482957"/>
    <lineage>
        <taxon>Bacteria</taxon>
        <taxon>Pseudomonadati</taxon>
        <taxon>Pseudomonadota</taxon>
        <taxon>Betaproteobacteria</taxon>
        <taxon>Burkholderiales</taxon>
        <taxon>Burkholderiaceae</taxon>
        <taxon>Burkholderia</taxon>
        <taxon>Burkholderia cepacia complex</taxon>
    </lineage>
</organism>
<dbReference type="PATRIC" id="fig|482957.22.peg.4116"/>
<evidence type="ECO:0000313" key="3">
    <source>
        <dbReference type="EMBL" id="ABB10630.1"/>
    </source>
</evidence>
<dbReference type="EMBL" id="CP000152">
    <property type="protein sequence ID" value="ABB10630.1"/>
    <property type="molecule type" value="Genomic_DNA"/>
</dbReference>
<feature type="domain" description="Protein NO VEIN C-terminal" evidence="2">
    <location>
        <begin position="243"/>
        <end position="320"/>
    </location>
</feature>
<accession>Q39A81</accession>
<evidence type="ECO:0000313" key="4">
    <source>
        <dbReference type="Proteomes" id="UP000002705"/>
    </source>
</evidence>